<dbReference type="CDD" id="cd00827">
    <property type="entry name" value="init_cond_enzymes"/>
    <property type="match status" value="1"/>
</dbReference>
<dbReference type="PANTHER" id="PTHR34069">
    <property type="entry name" value="3-OXOACYL-[ACYL-CARRIER-PROTEIN] SYNTHASE 3"/>
    <property type="match status" value="1"/>
</dbReference>
<organism evidence="4">
    <name type="scientific">hydrothermal vent metagenome</name>
    <dbReference type="NCBI Taxonomy" id="652676"/>
    <lineage>
        <taxon>unclassified sequences</taxon>
        <taxon>metagenomes</taxon>
        <taxon>ecological metagenomes</taxon>
    </lineage>
</organism>
<dbReference type="SUPFAM" id="SSF53901">
    <property type="entry name" value="Thiolase-like"/>
    <property type="match status" value="1"/>
</dbReference>
<reference evidence="4" key="1">
    <citation type="submission" date="2018-06" db="EMBL/GenBank/DDBJ databases">
        <authorList>
            <person name="Zhirakovskaya E."/>
        </authorList>
    </citation>
    <scope>NUCLEOTIDE SEQUENCE</scope>
</reference>
<dbReference type="Gene3D" id="3.40.47.10">
    <property type="match status" value="2"/>
</dbReference>
<dbReference type="EC" id="2.3.1.41" evidence="4"/>
<evidence type="ECO:0000256" key="2">
    <source>
        <dbReference type="ARBA" id="ARBA00023315"/>
    </source>
</evidence>
<sequence>MTKNKVYITNLAKFLPGSPVSNDEMESVLGQVANKPSRARKTVLRSNKITSRYYAIDKASGEMTHTGAQLAVEAIKLLDDQAFSIQKIQCLATATSIPDQIMPSQAVMIHGELGIPPCEAITTSGICVSGMAAMKYAYMSIASGSHENAVAVAAELASIVMRGENFNSEIEQKIKELESKPELAFEKDFLRWMLSDGAGAVLLQSAPRKKGMSLSINWLEIISYANEVEACMYAGGEKLNHKLKGWMSYSSQERDQQSIMSVKQDVKLLNDKIIYYTVERALSDIRKKHPINAEDIDWFLPHYSSNFFRQKVYDGLANINFEIPFDKWFTNLSDVGNVGSASMYIMLAEIYASGKLKTGQKILCYIPESGRFSSCFMLLTVE</sequence>
<dbReference type="InterPro" id="IPR016039">
    <property type="entry name" value="Thiolase-like"/>
</dbReference>
<keyword evidence="2 4" id="KW-0012">Acyltransferase</keyword>
<dbReference type="AlphaFoldDB" id="A0A3B0W0S3"/>
<feature type="domain" description="Beta-ketoacyl-[acyl-carrier-protein] synthase III C-terminal" evidence="3">
    <location>
        <begin position="288"/>
        <end position="364"/>
    </location>
</feature>
<gene>
    <name evidence="4" type="ORF">MNBD_GAMMA03-1913</name>
</gene>
<dbReference type="PANTHER" id="PTHR34069:SF3">
    <property type="entry name" value="ACYL-COA:ACYL-COA ALKYLTRANSFERASE"/>
    <property type="match status" value="1"/>
</dbReference>
<evidence type="ECO:0000313" key="4">
    <source>
        <dbReference type="EMBL" id="VAW49498.1"/>
    </source>
</evidence>
<dbReference type="InterPro" id="IPR013747">
    <property type="entry name" value="ACP_syn_III_C"/>
</dbReference>
<dbReference type="EMBL" id="UOFC01000287">
    <property type="protein sequence ID" value="VAW49498.1"/>
    <property type="molecule type" value="Genomic_DNA"/>
</dbReference>
<dbReference type="GO" id="GO:0044550">
    <property type="term" value="P:secondary metabolite biosynthetic process"/>
    <property type="evidence" value="ECO:0007669"/>
    <property type="project" value="TreeGrafter"/>
</dbReference>
<name>A0A3B0W0S3_9ZZZZ</name>
<keyword evidence="1 4" id="KW-0808">Transferase</keyword>
<accession>A0A3B0W0S3</accession>
<evidence type="ECO:0000256" key="1">
    <source>
        <dbReference type="ARBA" id="ARBA00022679"/>
    </source>
</evidence>
<dbReference type="NCBIfam" id="NF005293">
    <property type="entry name" value="PRK06816.1"/>
    <property type="match status" value="1"/>
</dbReference>
<proteinExistence type="predicted"/>
<dbReference type="Pfam" id="PF08541">
    <property type="entry name" value="ACP_syn_III_C"/>
    <property type="match status" value="1"/>
</dbReference>
<protein>
    <submittedName>
        <fullName evidence="4">3-oxoacyl-[acyl-carrier-protein] synthase III</fullName>
        <ecNumber evidence="4">2.3.1.41</ecNumber>
    </submittedName>
</protein>
<dbReference type="GO" id="GO:0004315">
    <property type="term" value="F:3-oxoacyl-[acyl-carrier-protein] synthase activity"/>
    <property type="evidence" value="ECO:0007669"/>
    <property type="project" value="UniProtKB-EC"/>
</dbReference>
<evidence type="ECO:0000259" key="3">
    <source>
        <dbReference type="Pfam" id="PF08541"/>
    </source>
</evidence>